<evidence type="ECO:0000313" key="2">
    <source>
        <dbReference type="EMBL" id="CAF1041830.1"/>
    </source>
</evidence>
<evidence type="ECO:0000256" key="1">
    <source>
        <dbReference type="SAM" id="MobiDB-lite"/>
    </source>
</evidence>
<gene>
    <name evidence="2" type="ORF">GPM918_LOCUS15819</name>
    <name evidence="3" type="ORF">OVA965_LOCUS28704</name>
    <name evidence="4" type="ORF">SRO942_LOCUS15819</name>
    <name evidence="5" type="ORF">TMI583_LOCUS29461</name>
</gene>
<dbReference type="Proteomes" id="UP000681722">
    <property type="component" value="Unassembled WGS sequence"/>
</dbReference>
<dbReference type="Proteomes" id="UP000663829">
    <property type="component" value="Unassembled WGS sequence"/>
</dbReference>
<keyword evidence="6" id="KW-1185">Reference proteome</keyword>
<dbReference type="EMBL" id="CAJOBC010004039">
    <property type="protein sequence ID" value="CAF3812024.1"/>
    <property type="molecule type" value="Genomic_DNA"/>
</dbReference>
<dbReference type="OrthoDB" id="2382948at2759"/>
<evidence type="ECO:0000313" key="6">
    <source>
        <dbReference type="Proteomes" id="UP000663829"/>
    </source>
</evidence>
<dbReference type="EMBL" id="CAJOBA010041308">
    <property type="protein sequence ID" value="CAF4111557.1"/>
    <property type="molecule type" value="Genomic_DNA"/>
</dbReference>
<name>A0A814JP05_9BILA</name>
<protein>
    <submittedName>
        <fullName evidence="2">Uncharacterized protein</fullName>
    </submittedName>
</protein>
<dbReference type="Proteomes" id="UP000682733">
    <property type="component" value="Unassembled WGS sequence"/>
</dbReference>
<dbReference type="EMBL" id="CAJNOK010019728">
    <property type="protein sequence ID" value="CAF1304724.1"/>
    <property type="molecule type" value="Genomic_DNA"/>
</dbReference>
<dbReference type="EMBL" id="CAJNOQ010004039">
    <property type="protein sequence ID" value="CAF1041830.1"/>
    <property type="molecule type" value="Genomic_DNA"/>
</dbReference>
<comment type="caution">
    <text evidence="2">The sequence shown here is derived from an EMBL/GenBank/DDBJ whole genome shotgun (WGS) entry which is preliminary data.</text>
</comment>
<organism evidence="2 6">
    <name type="scientific">Didymodactylos carnosus</name>
    <dbReference type="NCBI Taxonomy" id="1234261"/>
    <lineage>
        <taxon>Eukaryota</taxon>
        <taxon>Metazoa</taxon>
        <taxon>Spiralia</taxon>
        <taxon>Gnathifera</taxon>
        <taxon>Rotifera</taxon>
        <taxon>Eurotatoria</taxon>
        <taxon>Bdelloidea</taxon>
        <taxon>Philodinida</taxon>
        <taxon>Philodinidae</taxon>
        <taxon>Didymodactylos</taxon>
    </lineage>
</organism>
<sequence length="133" mass="15652">MRNKQPKQRCKNFIHNDTSKPRADYPHRRITDAHSSIQYKLHTRRKCLTLFLIRVIGTRVSFYKATLNENLIVNVVFRDDEPREMTPVLRYAPPNLSKCPSKAFPSSLNLADPEDRIHIIEMLDKMQQMFIGK</sequence>
<dbReference type="AlphaFoldDB" id="A0A814JP05"/>
<evidence type="ECO:0000313" key="4">
    <source>
        <dbReference type="EMBL" id="CAF3812024.1"/>
    </source>
</evidence>
<feature type="compositionally biased region" description="Basic residues" evidence="1">
    <location>
        <begin position="1"/>
        <end position="12"/>
    </location>
</feature>
<reference evidence="2" key="1">
    <citation type="submission" date="2021-02" db="EMBL/GenBank/DDBJ databases">
        <authorList>
            <person name="Nowell W R."/>
        </authorList>
    </citation>
    <scope>NUCLEOTIDE SEQUENCE</scope>
</reference>
<accession>A0A814JP05</accession>
<evidence type="ECO:0000313" key="3">
    <source>
        <dbReference type="EMBL" id="CAF1304724.1"/>
    </source>
</evidence>
<feature type="region of interest" description="Disordered" evidence="1">
    <location>
        <begin position="1"/>
        <end position="24"/>
    </location>
</feature>
<dbReference type="Proteomes" id="UP000677228">
    <property type="component" value="Unassembled WGS sequence"/>
</dbReference>
<proteinExistence type="predicted"/>
<evidence type="ECO:0000313" key="5">
    <source>
        <dbReference type="EMBL" id="CAF4111557.1"/>
    </source>
</evidence>